<evidence type="ECO:0000313" key="8">
    <source>
        <dbReference type="EMBL" id="VDO04905.1"/>
    </source>
</evidence>
<name>A0A0R3TN47_RODNA</name>
<evidence type="ECO:0000256" key="5">
    <source>
        <dbReference type="ARBA" id="ARBA00023242"/>
    </source>
</evidence>
<proteinExistence type="inferred from homology"/>
<dbReference type="GO" id="GO:0005634">
    <property type="term" value="C:nucleus"/>
    <property type="evidence" value="ECO:0007669"/>
    <property type="project" value="UniProtKB-SubCell"/>
</dbReference>
<dbReference type="GO" id="GO:0000381">
    <property type="term" value="P:regulation of alternative mRNA splicing, via spliceosome"/>
    <property type="evidence" value="ECO:0007669"/>
    <property type="project" value="InterPro"/>
</dbReference>
<organism evidence="10">
    <name type="scientific">Rodentolepis nana</name>
    <name type="common">Dwarf tapeworm</name>
    <name type="synonym">Hymenolepis nana</name>
    <dbReference type="NCBI Taxonomy" id="102285"/>
    <lineage>
        <taxon>Eukaryota</taxon>
        <taxon>Metazoa</taxon>
        <taxon>Spiralia</taxon>
        <taxon>Lophotrochozoa</taxon>
        <taxon>Platyhelminthes</taxon>
        <taxon>Cestoda</taxon>
        <taxon>Eucestoda</taxon>
        <taxon>Cyclophyllidea</taxon>
        <taxon>Hymenolepididae</taxon>
        <taxon>Rodentolepis</taxon>
    </lineage>
</organism>
<dbReference type="PANTHER" id="PTHR15217:SF0">
    <property type="entry name" value="PRE-MRNA-SPLICING REGULATOR WTAP"/>
    <property type="match status" value="1"/>
</dbReference>
<dbReference type="GO" id="GO:0006397">
    <property type="term" value="P:mRNA processing"/>
    <property type="evidence" value="ECO:0007669"/>
    <property type="project" value="UniProtKB-KW"/>
</dbReference>
<dbReference type="AlphaFoldDB" id="A0A0R3TN47"/>
<evidence type="ECO:0000313" key="9">
    <source>
        <dbReference type="Proteomes" id="UP000278807"/>
    </source>
</evidence>
<dbReference type="WBParaSite" id="HNAJ_0000878901-mRNA-1">
    <property type="protein sequence ID" value="HNAJ_0000878901-mRNA-1"/>
    <property type="gene ID" value="HNAJ_0000878901"/>
</dbReference>
<evidence type="ECO:0000256" key="3">
    <source>
        <dbReference type="ARBA" id="ARBA00022664"/>
    </source>
</evidence>
<accession>A0A0R3TN47</accession>
<keyword evidence="5" id="KW-0539">Nucleus</keyword>
<dbReference type="Pfam" id="PF17098">
    <property type="entry name" value="Wtap"/>
    <property type="match status" value="1"/>
</dbReference>
<keyword evidence="4" id="KW-0508">mRNA splicing</keyword>
<reference evidence="10" key="1">
    <citation type="submission" date="2017-02" db="UniProtKB">
        <authorList>
            <consortium name="WormBaseParasite"/>
        </authorList>
    </citation>
    <scope>IDENTIFICATION</scope>
</reference>
<keyword evidence="9" id="KW-1185">Reference proteome</keyword>
<feature type="coiled-coil region" evidence="6">
    <location>
        <begin position="21"/>
        <end position="55"/>
    </location>
</feature>
<protein>
    <submittedName>
        <fullName evidence="8 10">Uncharacterized protein</fullName>
    </submittedName>
</protein>
<evidence type="ECO:0000256" key="1">
    <source>
        <dbReference type="ARBA" id="ARBA00004123"/>
    </source>
</evidence>
<dbReference type="OrthoDB" id="3366661at2759"/>
<dbReference type="GO" id="GO:0008380">
    <property type="term" value="P:RNA splicing"/>
    <property type="evidence" value="ECO:0007669"/>
    <property type="project" value="UniProtKB-KW"/>
</dbReference>
<dbReference type="GO" id="GO:0016556">
    <property type="term" value="P:mRNA modification"/>
    <property type="evidence" value="ECO:0007669"/>
    <property type="project" value="InterPro"/>
</dbReference>
<evidence type="ECO:0000256" key="2">
    <source>
        <dbReference type="ARBA" id="ARBA00010313"/>
    </source>
</evidence>
<dbReference type="InterPro" id="IPR033757">
    <property type="entry name" value="WTAP"/>
</dbReference>
<keyword evidence="6" id="KW-0175">Coiled coil</keyword>
<dbReference type="PANTHER" id="PTHR15217">
    <property type="entry name" value="WILMS' TUMOR 1-ASSOCIATING PROTEIN"/>
    <property type="match status" value="1"/>
</dbReference>
<gene>
    <name evidence="8" type="ORF">HNAJ_LOCUS8785</name>
</gene>
<comment type="subcellular location">
    <subcellularLocation>
        <location evidence="1">Nucleus</location>
    </subcellularLocation>
</comment>
<feature type="region of interest" description="Disordered" evidence="7">
    <location>
        <begin position="286"/>
        <end position="307"/>
    </location>
</feature>
<evidence type="ECO:0000256" key="6">
    <source>
        <dbReference type="SAM" id="Coils"/>
    </source>
</evidence>
<keyword evidence="3" id="KW-0507">mRNA processing</keyword>
<dbReference type="Proteomes" id="UP000278807">
    <property type="component" value="Unassembled WGS sequence"/>
</dbReference>
<dbReference type="EMBL" id="UZAE01012389">
    <property type="protein sequence ID" value="VDO04905.1"/>
    <property type="molecule type" value="Genomic_DNA"/>
</dbReference>
<evidence type="ECO:0000313" key="10">
    <source>
        <dbReference type="WBParaSite" id="HNAJ_0000878901-mRNA-1"/>
    </source>
</evidence>
<reference evidence="8 9" key="2">
    <citation type="submission" date="2018-11" db="EMBL/GenBank/DDBJ databases">
        <authorList>
            <consortium name="Pathogen Informatics"/>
        </authorList>
    </citation>
    <scope>NUCLEOTIDE SEQUENCE [LARGE SCALE GENOMIC DNA]</scope>
</reference>
<evidence type="ECO:0000256" key="7">
    <source>
        <dbReference type="SAM" id="MobiDB-lite"/>
    </source>
</evidence>
<sequence length="307" mass="34739">MALNESNFRTKNSLPDMELIAEEQAIAIGRLESKLKKIEEQNEVLREKLRLCEEDCSLKEAEYIKKFIASDIRLAQAEFLLPFKRPHLSSQLGTDSGKVALSDNESSEIVHPALDFIYHKAQELIKSVKSEQQQSYDDLLAWKFTPDSASGRRLMTCFRQLLERNEGLGAINENDSLSKLESETKVQDSCIRECLKTAQDFNAALLESTVDLDGVQNSLFVLKNKLNKAENLIAALKASFFFHTYFTQCNFIFIFDNFTGYAEYEKVNPNQSDALIAAALATLSQQAMNPHDDDDEEEEDQGDEVAE</sequence>
<comment type="similarity">
    <text evidence="2">Belongs to the fl(2)d family.</text>
</comment>
<dbReference type="STRING" id="102285.A0A0R3TN47"/>
<feature type="compositionally biased region" description="Acidic residues" evidence="7">
    <location>
        <begin position="292"/>
        <end position="307"/>
    </location>
</feature>
<feature type="coiled-coil region" evidence="6">
    <location>
        <begin position="212"/>
        <end position="239"/>
    </location>
</feature>
<evidence type="ECO:0000256" key="4">
    <source>
        <dbReference type="ARBA" id="ARBA00023187"/>
    </source>
</evidence>